<dbReference type="InterPro" id="IPR013783">
    <property type="entry name" value="Ig-like_fold"/>
</dbReference>
<dbReference type="Proteomes" id="UP000694620">
    <property type="component" value="Chromosome 9"/>
</dbReference>
<keyword evidence="2" id="KW-0391">Immunity</keyword>
<dbReference type="InterPro" id="IPR036179">
    <property type="entry name" value="Ig-like_dom_sf"/>
</dbReference>
<dbReference type="SUPFAM" id="SSF48726">
    <property type="entry name" value="Immunoglobulin"/>
    <property type="match status" value="1"/>
</dbReference>
<dbReference type="GeneTree" id="ENSGT01140000283329"/>
<evidence type="ECO:0000313" key="9">
    <source>
        <dbReference type="Proteomes" id="UP000694620"/>
    </source>
</evidence>
<evidence type="ECO:0000256" key="2">
    <source>
        <dbReference type="ARBA" id="ARBA00022859"/>
    </source>
</evidence>
<dbReference type="GO" id="GO:0042605">
    <property type="term" value="F:peptide antigen binding"/>
    <property type="evidence" value="ECO:0007669"/>
    <property type="project" value="TreeGrafter"/>
</dbReference>
<dbReference type="Gene3D" id="2.60.40.10">
    <property type="entry name" value="Immunoglobulins"/>
    <property type="match status" value="1"/>
</dbReference>
<evidence type="ECO:0000256" key="6">
    <source>
        <dbReference type="ARBA" id="ARBA00043266"/>
    </source>
</evidence>
<dbReference type="PROSITE" id="PS50835">
    <property type="entry name" value="IG_LIKE"/>
    <property type="match status" value="1"/>
</dbReference>
<dbReference type="Ensembl" id="ENSECRT00000014416.1">
    <property type="protein sequence ID" value="ENSECRP00000014170.1"/>
    <property type="gene ID" value="ENSECRG00000009452.1"/>
</dbReference>
<dbReference type="GO" id="GO:0042101">
    <property type="term" value="C:T cell receptor complex"/>
    <property type="evidence" value="ECO:0007669"/>
    <property type="project" value="UniProtKB-KW"/>
</dbReference>
<keyword evidence="6" id="KW-1279">T cell receptor</keyword>
<reference evidence="8" key="2">
    <citation type="submission" date="2025-08" db="UniProtKB">
        <authorList>
            <consortium name="Ensembl"/>
        </authorList>
    </citation>
    <scope>IDENTIFICATION</scope>
</reference>
<keyword evidence="5" id="KW-0393">Immunoglobulin domain</keyword>
<proteinExistence type="predicted"/>
<keyword evidence="9" id="KW-1185">Reference proteome</keyword>
<dbReference type="GO" id="GO:0002250">
    <property type="term" value="P:adaptive immune response"/>
    <property type="evidence" value="ECO:0007669"/>
    <property type="project" value="UniProtKB-KW"/>
</dbReference>
<dbReference type="Pfam" id="PF07686">
    <property type="entry name" value="V-set"/>
    <property type="match status" value="1"/>
</dbReference>
<keyword evidence="3" id="KW-1064">Adaptive immunity</keyword>
<dbReference type="PANTHER" id="PTHR19343:SF13">
    <property type="entry name" value="T CELL RECEPTOR ALPHA VARIABLE 21"/>
    <property type="match status" value="1"/>
</dbReference>
<accession>A0A8C4SC44</accession>
<dbReference type="AlphaFoldDB" id="A0A8C4SC44"/>
<dbReference type="InterPro" id="IPR051006">
    <property type="entry name" value="TCR_variable_domain"/>
</dbReference>
<keyword evidence="4" id="KW-0675">Receptor</keyword>
<name>A0A8C4SC44_ERPCA</name>
<dbReference type="PANTHER" id="PTHR19343">
    <property type="entry name" value="T CELL RECEPTOR ALPHA VARIABLE 1-2"/>
    <property type="match status" value="1"/>
</dbReference>
<dbReference type="SMART" id="SM00409">
    <property type="entry name" value="IG"/>
    <property type="match status" value="1"/>
</dbReference>
<evidence type="ECO:0000259" key="7">
    <source>
        <dbReference type="PROSITE" id="PS50835"/>
    </source>
</evidence>
<reference evidence="8" key="3">
    <citation type="submission" date="2025-09" db="UniProtKB">
        <authorList>
            <consortium name="Ensembl"/>
        </authorList>
    </citation>
    <scope>IDENTIFICATION</scope>
</reference>
<evidence type="ECO:0000256" key="3">
    <source>
        <dbReference type="ARBA" id="ARBA00023130"/>
    </source>
</evidence>
<organism evidence="8 9">
    <name type="scientific">Erpetoichthys calabaricus</name>
    <name type="common">Rope fish</name>
    <name type="synonym">Calamoichthys calabaricus</name>
    <dbReference type="NCBI Taxonomy" id="27687"/>
    <lineage>
        <taxon>Eukaryota</taxon>
        <taxon>Metazoa</taxon>
        <taxon>Chordata</taxon>
        <taxon>Craniata</taxon>
        <taxon>Vertebrata</taxon>
        <taxon>Euteleostomi</taxon>
        <taxon>Actinopterygii</taxon>
        <taxon>Polypteriformes</taxon>
        <taxon>Polypteridae</taxon>
        <taxon>Erpetoichthys</taxon>
    </lineage>
</organism>
<dbReference type="InterPro" id="IPR007110">
    <property type="entry name" value="Ig-like_dom"/>
</dbReference>
<evidence type="ECO:0000256" key="5">
    <source>
        <dbReference type="ARBA" id="ARBA00023319"/>
    </source>
</evidence>
<dbReference type="InterPro" id="IPR003599">
    <property type="entry name" value="Ig_sub"/>
</dbReference>
<evidence type="ECO:0000313" key="8">
    <source>
        <dbReference type="Ensembl" id="ENSECRP00000014170.1"/>
    </source>
</evidence>
<reference evidence="8" key="1">
    <citation type="submission" date="2021-06" db="EMBL/GenBank/DDBJ databases">
        <authorList>
            <consortium name="Wellcome Sanger Institute Data Sharing"/>
        </authorList>
    </citation>
    <scope>NUCLEOTIDE SEQUENCE [LARGE SCALE GENOMIC DNA]</scope>
</reference>
<feature type="domain" description="Ig-like" evidence="7">
    <location>
        <begin position="18"/>
        <end position="118"/>
    </location>
</feature>
<keyword evidence="1" id="KW-0732">Signal</keyword>
<dbReference type="SMART" id="SM00406">
    <property type="entry name" value="IGv"/>
    <property type="match status" value="1"/>
</dbReference>
<sequence length="140" mass="15880">IMQNLKLSLDILYICYDNSVSQWPPTLKRREGENVTLNCSYTVSASTASLNAYLQWYRKGAEEKIQYILQTYTLSEKTTDSTADGHFSVFLNTTSKTTYLTINTAQLSDSAVYYCALSPTKEHMLLQLDQNHSTTTELPD</sequence>
<evidence type="ECO:0000256" key="1">
    <source>
        <dbReference type="ARBA" id="ARBA00022729"/>
    </source>
</evidence>
<dbReference type="InterPro" id="IPR013106">
    <property type="entry name" value="Ig_V-set"/>
</dbReference>
<protein>
    <recommendedName>
        <fullName evidence="7">Ig-like domain-containing protein</fullName>
    </recommendedName>
</protein>
<evidence type="ECO:0000256" key="4">
    <source>
        <dbReference type="ARBA" id="ARBA00023170"/>
    </source>
</evidence>